<protein>
    <recommendedName>
        <fullName evidence="1">RNA-directed DNA polymerase</fullName>
        <ecNumber evidence="1">2.7.7.49</ecNumber>
    </recommendedName>
</protein>
<feature type="domain" description="Reverse transcriptase" evidence="10">
    <location>
        <begin position="50"/>
        <end position="276"/>
    </location>
</feature>
<evidence type="ECO:0000256" key="7">
    <source>
        <dbReference type="ARBA" id="ARBA00023118"/>
    </source>
</evidence>
<dbReference type="CDD" id="cd01651">
    <property type="entry name" value="RT_G2_intron"/>
    <property type="match status" value="1"/>
</dbReference>
<dbReference type="GO" id="GO:0003964">
    <property type="term" value="F:RNA-directed DNA polymerase activity"/>
    <property type="evidence" value="ECO:0007669"/>
    <property type="project" value="UniProtKB-KW"/>
</dbReference>
<evidence type="ECO:0000256" key="2">
    <source>
        <dbReference type="ARBA" id="ARBA00022679"/>
    </source>
</evidence>
<keyword evidence="12" id="KW-1185">Reference proteome</keyword>
<dbReference type="SUPFAM" id="SSF56672">
    <property type="entry name" value="DNA/RNA polymerases"/>
    <property type="match status" value="1"/>
</dbReference>
<evidence type="ECO:0000256" key="9">
    <source>
        <dbReference type="ARBA" id="ARBA00048173"/>
    </source>
</evidence>
<gene>
    <name evidence="11" type="primary">ltrA</name>
    <name evidence="11" type="ORF">NX722_00120</name>
</gene>
<dbReference type="Pfam" id="PF08388">
    <property type="entry name" value="GIIM"/>
    <property type="match status" value="1"/>
</dbReference>
<dbReference type="PROSITE" id="PS50878">
    <property type="entry name" value="RT_POL"/>
    <property type="match status" value="1"/>
</dbReference>
<evidence type="ECO:0000256" key="5">
    <source>
        <dbReference type="ARBA" id="ARBA00022842"/>
    </source>
</evidence>
<dbReference type="PANTHER" id="PTHR34047">
    <property type="entry name" value="NUCLEAR INTRON MATURASE 1, MITOCHONDRIAL-RELATED"/>
    <property type="match status" value="1"/>
</dbReference>
<dbReference type="Proteomes" id="UP001209854">
    <property type="component" value="Unassembled WGS sequence"/>
</dbReference>
<keyword evidence="6 11" id="KW-0695">RNA-directed DNA polymerase</keyword>
<keyword evidence="7" id="KW-0051">Antiviral defense</keyword>
<reference evidence="11 12" key="1">
    <citation type="submission" date="2022-10" db="EMBL/GenBank/DDBJ databases">
        <title>High-quality genome sequences of two octocoral-associated bacteria, Endozoicomonas euniceicola EF212 and Endozoicomonas gorgoniicola PS125.</title>
        <authorList>
            <person name="Chiou Y.-J."/>
            <person name="Chen Y.-H."/>
        </authorList>
    </citation>
    <scope>NUCLEOTIDE SEQUENCE [LARGE SCALE GENOMIC DNA]</scope>
    <source>
        <strain evidence="11 12">PS125</strain>
    </source>
</reference>
<evidence type="ECO:0000259" key="10">
    <source>
        <dbReference type="PROSITE" id="PS50878"/>
    </source>
</evidence>
<proteinExistence type="inferred from homology"/>
<evidence type="ECO:0000256" key="6">
    <source>
        <dbReference type="ARBA" id="ARBA00022918"/>
    </source>
</evidence>
<dbReference type="NCBIfam" id="TIGR04416">
    <property type="entry name" value="group_II_RT_mat"/>
    <property type="match status" value="1"/>
</dbReference>
<keyword evidence="2 11" id="KW-0808">Transferase</keyword>
<keyword evidence="4" id="KW-0479">Metal-binding</keyword>
<accession>A0ABT3MNY6</accession>
<evidence type="ECO:0000256" key="3">
    <source>
        <dbReference type="ARBA" id="ARBA00022695"/>
    </source>
</evidence>
<comment type="caution">
    <text evidence="11">The sequence shown here is derived from an EMBL/GenBank/DDBJ whole genome shotgun (WGS) entry which is preliminary data.</text>
</comment>
<dbReference type="Pfam" id="PF00078">
    <property type="entry name" value="RVT_1"/>
    <property type="match status" value="1"/>
</dbReference>
<evidence type="ECO:0000256" key="1">
    <source>
        <dbReference type="ARBA" id="ARBA00012493"/>
    </source>
</evidence>
<organism evidence="11 12">
    <name type="scientific">Endozoicomonas gorgoniicola</name>
    <dbReference type="NCBI Taxonomy" id="1234144"/>
    <lineage>
        <taxon>Bacteria</taxon>
        <taxon>Pseudomonadati</taxon>
        <taxon>Pseudomonadota</taxon>
        <taxon>Gammaproteobacteria</taxon>
        <taxon>Oceanospirillales</taxon>
        <taxon>Endozoicomonadaceae</taxon>
        <taxon>Endozoicomonas</taxon>
    </lineage>
</organism>
<dbReference type="InterPro" id="IPR030931">
    <property type="entry name" value="Group_II_RT_mat"/>
</dbReference>
<dbReference type="PRINTS" id="PR00866">
    <property type="entry name" value="RNADNAPOLMS"/>
</dbReference>
<dbReference type="InterPro" id="IPR051083">
    <property type="entry name" value="GrpII_Intron_Splice-Mob/Def"/>
</dbReference>
<dbReference type="EMBL" id="JAPFCC010000001">
    <property type="protein sequence ID" value="MCW7551091.1"/>
    <property type="molecule type" value="Genomic_DNA"/>
</dbReference>
<keyword evidence="5" id="KW-0460">Magnesium</keyword>
<sequence length="420" mass="48459">MNHDLLSCALEPANLLKAWKQVRSNKGAPGIDGITIEAYPDFARQHWPSARQALLNGTYRPSPVLRAVIEKPDGGERLLGIPTVMDRVIQQAIVQVLSPIFDPDFSPSSFGYRPGRSAQDAVQQVNQYIKQGLHQAVDVDLSKFFDTVSHDVLMSRVSRKIHDKRLLKLIGRYLRAGVIIDGQCYPTWVGMPQGGPLSPLLSNVLLDDLDKELEYRGHCFARYCDDFVVLVRSQRAGERVMASITRYLERRLKLRVNPTKSKVVKATEAEFLSFTFTGKRIRWSEKSLNRFKWKTLKLTGRSWGVSMEYRLKKLAEYIRGWMGYFRITEYYSPIPRLDQWIRRRIRCCFIKQWRKPKTRYRNLIRLGVDHIKAASIAVSSKGYYRLSKTYAAQLALNDSSLSKLGLVSLKDLWIRFHHPR</sequence>
<evidence type="ECO:0000313" key="11">
    <source>
        <dbReference type="EMBL" id="MCW7551091.1"/>
    </source>
</evidence>
<evidence type="ECO:0000256" key="8">
    <source>
        <dbReference type="ARBA" id="ARBA00034120"/>
    </source>
</evidence>
<dbReference type="RefSeq" id="WP_262566168.1">
    <property type="nucleotide sequence ID" value="NZ_JAPFCC010000001.1"/>
</dbReference>
<evidence type="ECO:0000313" key="12">
    <source>
        <dbReference type="Proteomes" id="UP001209854"/>
    </source>
</evidence>
<keyword evidence="3 11" id="KW-0548">Nucleotidyltransferase</keyword>
<comment type="similarity">
    <text evidence="8">Belongs to the bacterial reverse transcriptase family.</text>
</comment>
<dbReference type="EC" id="2.7.7.49" evidence="1"/>
<dbReference type="InterPro" id="IPR000477">
    <property type="entry name" value="RT_dom"/>
</dbReference>
<evidence type="ECO:0000256" key="4">
    <source>
        <dbReference type="ARBA" id="ARBA00022723"/>
    </source>
</evidence>
<dbReference type="PANTHER" id="PTHR34047:SF8">
    <property type="entry name" value="PROTEIN YKFC"/>
    <property type="match status" value="1"/>
</dbReference>
<dbReference type="InterPro" id="IPR000123">
    <property type="entry name" value="Reverse_transcriptase_msDNA"/>
</dbReference>
<dbReference type="InterPro" id="IPR043502">
    <property type="entry name" value="DNA/RNA_pol_sf"/>
</dbReference>
<name>A0ABT3MNY6_9GAMM</name>
<comment type="catalytic activity">
    <reaction evidence="9">
        <text>DNA(n) + a 2'-deoxyribonucleoside 5'-triphosphate = DNA(n+1) + diphosphate</text>
        <dbReference type="Rhea" id="RHEA:22508"/>
        <dbReference type="Rhea" id="RHEA-COMP:17339"/>
        <dbReference type="Rhea" id="RHEA-COMP:17340"/>
        <dbReference type="ChEBI" id="CHEBI:33019"/>
        <dbReference type="ChEBI" id="CHEBI:61560"/>
        <dbReference type="ChEBI" id="CHEBI:173112"/>
        <dbReference type="EC" id="2.7.7.49"/>
    </reaction>
</comment>
<dbReference type="InterPro" id="IPR013597">
    <property type="entry name" value="Mat_intron_G2"/>
</dbReference>